<organism evidence="2 3">
    <name type="scientific">Clathrus columnatus</name>
    <dbReference type="NCBI Taxonomy" id="1419009"/>
    <lineage>
        <taxon>Eukaryota</taxon>
        <taxon>Fungi</taxon>
        <taxon>Dikarya</taxon>
        <taxon>Basidiomycota</taxon>
        <taxon>Agaricomycotina</taxon>
        <taxon>Agaricomycetes</taxon>
        <taxon>Phallomycetidae</taxon>
        <taxon>Phallales</taxon>
        <taxon>Clathraceae</taxon>
        <taxon>Clathrus</taxon>
    </lineage>
</organism>
<proteinExistence type="predicted"/>
<dbReference type="EMBL" id="BPWL01000001">
    <property type="protein sequence ID" value="GJJ05978.1"/>
    <property type="molecule type" value="Genomic_DNA"/>
</dbReference>
<sequence length="504" mass="58298">MPIISSKKTVVSQKTERDGTEQEEKHKNFLHNLALPINRLPPEILITIINLSLPAPTEIWSYPCLIFSWVCHHWRSVVLGYPRFWNRIAISYSTSKDTIHPMVEEVLLRSQILPLDIASHNPFPLFRELGPHASRIRMLRLLAPRAYDPYPPLSYFTSLFPSLTMLFFEDYYEKIDLSIEPLPRFQALEASIENLGNLALPNNFPNLWWLHLRYKLTFPFIPLLEALHNLPSLRVLSLFPLETRWRLSASDFPKDLTITFHHLEALMTGSPILQLITTPKLLYLECTRYPQTFFASNENYDCFCGFDFSTISHIRVEMNCQQKVYIMGKIKVDTLNEDMTPLLIKKYRKAFDEIPSSYPNEFYIEVGFTPAAPRLLSLFAAIVQKSNNLDKIILNDLNPSQWTSQNDEEKRLFLDALRSAKTVRNLTVSGNEFVTFCEYLNDGTLCPNLERLAYSTHKEQDFGDPLLKLMMERSKMCPQPLEVELTGFSTAPPEALELDETLDL</sequence>
<reference evidence="2" key="1">
    <citation type="submission" date="2021-10" db="EMBL/GenBank/DDBJ databases">
        <title>De novo Genome Assembly of Clathrus columnatus (Basidiomycota, Fungi) Using Illumina and Nanopore Sequence Data.</title>
        <authorList>
            <person name="Ogiso-Tanaka E."/>
            <person name="Itagaki H."/>
            <person name="Hosoya T."/>
            <person name="Hosaka K."/>
        </authorList>
    </citation>
    <scope>NUCLEOTIDE SEQUENCE</scope>
    <source>
        <strain evidence="2">MO-923</strain>
    </source>
</reference>
<gene>
    <name evidence="2" type="ORF">Clacol_000165</name>
</gene>
<feature type="compositionally biased region" description="Basic and acidic residues" evidence="1">
    <location>
        <begin position="14"/>
        <end position="25"/>
    </location>
</feature>
<dbReference type="Proteomes" id="UP001050691">
    <property type="component" value="Unassembled WGS sequence"/>
</dbReference>
<feature type="compositionally biased region" description="Polar residues" evidence="1">
    <location>
        <begin position="1"/>
        <end position="13"/>
    </location>
</feature>
<feature type="region of interest" description="Disordered" evidence="1">
    <location>
        <begin position="1"/>
        <end position="25"/>
    </location>
</feature>
<evidence type="ECO:0000313" key="2">
    <source>
        <dbReference type="EMBL" id="GJJ05978.1"/>
    </source>
</evidence>
<evidence type="ECO:0000256" key="1">
    <source>
        <dbReference type="SAM" id="MobiDB-lite"/>
    </source>
</evidence>
<evidence type="ECO:0000313" key="3">
    <source>
        <dbReference type="Proteomes" id="UP001050691"/>
    </source>
</evidence>
<dbReference type="AlphaFoldDB" id="A0AAV4ZYN2"/>
<evidence type="ECO:0008006" key="4">
    <source>
        <dbReference type="Google" id="ProtNLM"/>
    </source>
</evidence>
<accession>A0AAV4ZYN2</accession>
<keyword evidence="3" id="KW-1185">Reference proteome</keyword>
<comment type="caution">
    <text evidence="2">The sequence shown here is derived from an EMBL/GenBank/DDBJ whole genome shotgun (WGS) entry which is preliminary data.</text>
</comment>
<name>A0AAV4ZYN2_9AGAM</name>
<protein>
    <recommendedName>
        <fullName evidence="4">F-box domain-containing protein</fullName>
    </recommendedName>
</protein>